<gene>
    <name evidence="3" type="ORF">SBRCBS47491_003428</name>
</gene>
<dbReference type="SMART" id="SM00382">
    <property type="entry name" value="AAA"/>
    <property type="match status" value="1"/>
</dbReference>
<dbReference type="EMBL" id="CAWUHC010000023">
    <property type="protein sequence ID" value="CAK7218198.1"/>
    <property type="molecule type" value="Genomic_DNA"/>
</dbReference>
<protein>
    <recommendedName>
        <fullName evidence="2">AAA+ ATPase domain-containing protein</fullName>
    </recommendedName>
</protein>
<feature type="compositionally biased region" description="Basic and acidic residues" evidence="1">
    <location>
        <begin position="1201"/>
        <end position="1226"/>
    </location>
</feature>
<dbReference type="InterPro" id="IPR056599">
    <property type="entry name" value="AAA_lid_fung"/>
</dbReference>
<feature type="compositionally biased region" description="Basic and acidic residues" evidence="1">
    <location>
        <begin position="1061"/>
        <end position="1092"/>
    </location>
</feature>
<dbReference type="Pfam" id="PF22942">
    <property type="entry name" value="DUF7025"/>
    <property type="match status" value="1"/>
</dbReference>
<dbReference type="InterPro" id="IPR054289">
    <property type="entry name" value="DUF7025"/>
</dbReference>
<dbReference type="Gene3D" id="3.40.50.300">
    <property type="entry name" value="P-loop containing nucleotide triphosphate hydrolases"/>
    <property type="match status" value="1"/>
</dbReference>
<dbReference type="Pfam" id="PF23232">
    <property type="entry name" value="AAA_lid_13"/>
    <property type="match status" value="1"/>
</dbReference>
<feature type="compositionally biased region" description="Basic and acidic residues" evidence="1">
    <location>
        <begin position="1033"/>
        <end position="1052"/>
    </location>
</feature>
<dbReference type="PANTHER" id="PTHR46411">
    <property type="entry name" value="FAMILY ATPASE, PUTATIVE-RELATED"/>
    <property type="match status" value="1"/>
</dbReference>
<dbReference type="Proteomes" id="UP001642406">
    <property type="component" value="Unassembled WGS sequence"/>
</dbReference>
<dbReference type="InterPro" id="IPR027417">
    <property type="entry name" value="P-loop_NTPase"/>
</dbReference>
<accession>A0ABP0BF60</accession>
<organism evidence="3 4">
    <name type="scientific">Sporothrix bragantina</name>
    <dbReference type="NCBI Taxonomy" id="671064"/>
    <lineage>
        <taxon>Eukaryota</taxon>
        <taxon>Fungi</taxon>
        <taxon>Dikarya</taxon>
        <taxon>Ascomycota</taxon>
        <taxon>Pezizomycotina</taxon>
        <taxon>Sordariomycetes</taxon>
        <taxon>Sordariomycetidae</taxon>
        <taxon>Ophiostomatales</taxon>
        <taxon>Ophiostomataceae</taxon>
        <taxon>Sporothrix</taxon>
    </lineage>
</organism>
<evidence type="ECO:0000313" key="3">
    <source>
        <dbReference type="EMBL" id="CAK7218198.1"/>
    </source>
</evidence>
<feature type="compositionally biased region" description="Basic and acidic residues" evidence="1">
    <location>
        <begin position="845"/>
        <end position="854"/>
    </location>
</feature>
<evidence type="ECO:0000313" key="4">
    <source>
        <dbReference type="Proteomes" id="UP001642406"/>
    </source>
</evidence>
<feature type="compositionally biased region" description="Basic residues" evidence="1">
    <location>
        <begin position="245"/>
        <end position="255"/>
    </location>
</feature>
<feature type="domain" description="AAA+ ATPase" evidence="2">
    <location>
        <begin position="684"/>
        <end position="816"/>
    </location>
</feature>
<feature type="region of interest" description="Disordered" evidence="1">
    <location>
        <begin position="1"/>
        <end position="88"/>
    </location>
</feature>
<comment type="caution">
    <text evidence="3">The sequence shown here is derived from an EMBL/GenBank/DDBJ whole genome shotgun (WGS) entry which is preliminary data.</text>
</comment>
<dbReference type="CDD" id="cd19481">
    <property type="entry name" value="RecA-like_protease"/>
    <property type="match status" value="1"/>
</dbReference>
<dbReference type="Pfam" id="PF00004">
    <property type="entry name" value="AAA"/>
    <property type="match status" value="1"/>
</dbReference>
<evidence type="ECO:0000256" key="1">
    <source>
        <dbReference type="SAM" id="MobiDB-lite"/>
    </source>
</evidence>
<dbReference type="PANTHER" id="PTHR46411:SF3">
    <property type="entry name" value="AAA+ ATPASE DOMAIN-CONTAINING PROTEIN"/>
    <property type="match status" value="1"/>
</dbReference>
<feature type="region of interest" description="Disordered" evidence="1">
    <location>
        <begin position="234"/>
        <end position="288"/>
    </location>
</feature>
<feature type="region of interest" description="Disordered" evidence="1">
    <location>
        <begin position="845"/>
        <end position="882"/>
    </location>
</feature>
<feature type="region of interest" description="Disordered" evidence="1">
    <location>
        <begin position="1012"/>
        <end position="1226"/>
    </location>
</feature>
<evidence type="ECO:0000259" key="2">
    <source>
        <dbReference type="SMART" id="SM00382"/>
    </source>
</evidence>
<dbReference type="InterPro" id="IPR003593">
    <property type="entry name" value="AAA+_ATPase"/>
</dbReference>
<sequence length="1226" mass="140583">MSNPNPPALTTFESQESLEGTPDPVDIPGDALPASDATEGLEGAPEGNLPEPEACDDDKDDKASQSGNDEGSDDERGSRRGGRRKPIYTAVDITPPRTVPKIRRTGFDGFKNYYAEEESTCAIDVLEAGYSIKDDEARERGKRGGRQSKVATITSMQRVGMITDEVWIQRVRIKSRYILAQLRTIMSSNIKWDQPRTFFRPFHAFIHYQPKVKEALEEMRVTLAERLADPKSPVEVIANNDNHFRRPRGKRHRRRSSADGNRRSGAASVSSSSGSGSDSNSDSEPDDVAEEAIPEELLISQEAIDHLQCYVDFVDKNIMHLPDAYKGTAKQRIRYSDLAYLFHPGDVVYSPTQSEHVGTTNNTVAKEQPQVYQPIWKIQYTNPPSISDTNSSEYDKNHRFYISCFYIDFDGKDYGPVKYRFDIQSYEGEFEIKDLPVYPIRYHNSFSKGGSNQGHERLRSGGKDFQDFVEAKHLYYRGWTLTTSPNGEVLTDSNGESMKHPEHIDSSVIVDFKATFQALPSWKPTFKEPSRMDEEWTTSTDEKFPVFIWTDNKRTKFVRRFYEISQLRDGAHAVETNSYADKDEFLLAYLADNTGIGYQLSEENLQLLPDRVMAYVLRDRKFVQLDVHYLSKIEQQSNVFENLKIDEQHKEMVMALVDSHFRRKAIKGPRYFSLGQDLIQGKGEGLVILLHGVPGVGKTATAEAVAQSNQQPLFVITCGDLGFTPKEVERSLEEIFRLAHLWDCILLLDEADIFLAERTRDDLKRNALVSGKFFVLFLRVLEYYSGILFLTTNRVGTLDEAFKSRIHMSLYYPPLNRTQTLQIFEMNIRRIEEIDRRRQESAKWDLAERKKETSTGKSNGENEDSYNRGHKHEPEDIDESAHHLVVDRDKVMRFAETHYDRNQLGRWNGRQIRNAFQIASSLAFYDKRLAWMQKSQIDKSSRVGPAVLSDEQFNKVAHATLRFEKYMTDARGMDAKALARLDRIRADDHVADDHEPRYSERDRVMQVRRNDGYNRQFGGPSSPAPRTPQSGRRGGDDYDRRRDEGRSYDSRYDSGGGWAVEGRDRDRDFDRDRDRPRDREWDRDREQPDRYYDQGSSTRSAYGRDDHYGRRGGLDHDAPGSSRPNNRDYDRDHFDDRDDNYRTYGRGDRAPSSARSRGGGGGSGDFDKRVSSRNRTPSRPRHANQSHYDDTPSRGAAARDLSTDRDRGRGREPGDEHDLPMRTRGL</sequence>
<name>A0ABP0BF60_9PEZI</name>
<feature type="compositionally biased region" description="Low complexity" evidence="1">
    <location>
        <begin position="263"/>
        <end position="280"/>
    </location>
</feature>
<proteinExistence type="predicted"/>
<keyword evidence="4" id="KW-1185">Reference proteome</keyword>
<feature type="compositionally biased region" description="Basic and acidic residues" evidence="1">
    <location>
        <begin position="1102"/>
        <end position="1118"/>
    </location>
</feature>
<dbReference type="SUPFAM" id="SSF52540">
    <property type="entry name" value="P-loop containing nucleoside triphosphate hydrolases"/>
    <property type="match status" value="1"/>
</dbReference>
<dbReference type="InterPro" id="IPR003959">
    <property type="entry name" value="ATPase_AAA_core"/>
</dbReference>
<reference evidence="3 4" key="1">
    <citation type="submission" date="2024-01" db="EMBL/GenBank/DDBJ databases">
        <authorList>
            <person name="Allen C."/>
            <person name="Tagirdzhanova G."/>
        </authorList>
    </citation>
    <scope>NUCLEOTIDE SEQUENCE [LARGE SCALE GENOMIC DNA]</scope>
</reference>
<feature type="compositionally biased region" description="Basic and acidic residues" evidence="1">
    <location>
        <begin position="1125"/>
        <end position="1149"/>
    </location>
</feature>